<evidence type="ECO:0000256" key="1">
    <source>
        <dbReference type="SAM" id="MobiDB-lite"/>
    </source>
</evidence>
<protein>
    <submittedName>
        <fullName evidence="2">Uncharacterized protein</fullName>
    </submittedName>
</protein>
<dbReference type="AlphaFoldDB" id="A0A0S4JJI8"/>
<keyword evidence="3" id="KW-1185">Reference proteome</keyword>
<accession>A0A0S4JJI8</accession>
<reference evidence="3" key="1">
    <citation type="submission" date="2015-09" db="EMBL/GenBank/DDBJ databases">
        <authorList>
            <consortium name="Pathogen Informatics"/>
        </authorList>
    </citation>
    <scope>NUCLEOTIDE SEQUENCE [LARGE SCALE GENOMIC DNA]</scope>
    <source>
        <strain evidence="3">Lake Konstanz</strain>
    </source>
</reference>
<feature type="region of interest" description="Disordered" evidence="1">
    <location>
        <begin position="385"/>
        <end position="415"/>
    </location>
</feature>
<organism evidence="2 3">
    <name type="scientific">Bodo saltans</name>
    <name type="common">Flagellated protozoan</name>
    <dbReference type="NCBI Taxonomy" id="75058"/>
    <lineage>
        <taxon>Eukaryota</taxon>
        <taxon>Discoba</taxon>
        <taxon>Euglenozoa</taxon>
        <taxon>Kinetoplastea</taxon>
        <taxon>Metakinetoplastina</taxon>
        <taxon>Eubodonida</taxon>
        <taxon>Bodonidae</taxon>
        <taxon>Bodo</taxon>
    </lineage>
</organism>
<dbReference type="OrthoDB" id="243634at2759"/>
<feature type="region of interest" description="Disordered" evidence="1">
    <location>
        <begin position="59"/>
        <end position="84"/>
    </location>
</feature>
<dbReference type="EMBL" id="CYKH01001806">
    <property type="protein sequence ID" value="CUG90255.1"/>
    <property type="molecule type" value="Genomic_DNA"/>
</dbReference>
<evidence type="ECO:0000313" key="2">
    <source>
        <dbReference type="EMBL" id="CUG90255.1"/>
    </source>
</evidence>
<evidence type="ECO:0000313" key="3">
    <source>
        <dbReference type="Proteomes" id="UP000051952"/>
    </source>
</evidence>
<sequence>MKSVASRVTGQSAQSCCSTAICIQRRDITRLYTSFYKGQLYPSQLVKATQKATSPFRGTLKSGYAATSTPTTTPSSESTSPKWSDAHSLDVLQVNQTSKDVGAPAPPARPYVPLQEAAEVELKGDYYLEGGLAQEALQCYGVAATLYNLAYPENHSQRAGIAIKLGTAFRRTDRLDSSEANLESALAMLDASTRPSLELIVECLMELGLTAEAKKDDLKAGTLFEDVIAVVEAFHSSGESHRMLRLLPRLGRRFVLNVEEKFVYFSPFDYDRTFALADQSLAYAEKCYERTNNGEGLHRVLTARKHLIDKKYFNMRDFAGRIRTMRGHWMRRARHLTNAPTPEELLLYTPTVHQPHRDFAFETTAPLGLEHEVNAGTNRVVLDDGSPFRKRKVPSRERIRAKGNTNAEKSSRFEA</sequence>
<dbReference type="Proteomes" id="UP000051952">
    <property type="component" value="Unassembled WGS sequence"/>
</dbReference>
<gene>
    <name evidence="2" type="ORF">BSAL_25770</name>
</gene>
<proteinExistence type="predicted"/>
<feature type="compositionally biased region" description="Low complexity" evidence="1">
    <location>
        <begin position="67"/>
        <end position="81"/>
    </location>
</feature>
<dbReference type="Gene3D" id="1.25.40.10">
    <property type="entry name" value="Tetratricopeptide repeat domain"/>
    <property type="match status" value="1"/>
</dbReference>
<dbReference type="InterPro" id="IPR011990">
    <property type="entry name" value="TPR-like_helical_dom_sf"/>
</dbReference>
<name>A0A0S4JJI8_BODSA</name>
<dbReference type="VEuPathDB" id="TriTrypDB:BSAL_25770"/>
<dbReference type="OMA" id="HRDFKYE"/>
<dbReference type="SUPFAM" id="SSF48452">
    <property type="entry name" value="TPR-like"/>
    <property type="match status" value="1"/>
</dbReference>